<sequence>MIRSFRNRSSRYVAEGLATRKLPATLRDKAREVLDELNAARHLNDLRAFRSFRLEKLKGNRAGQYSILINRQYRVCFEWRNGDAFDVEIVDYH</sequence>
<protein>
    <submittedName>
        <fullName evidence="1">Type II toxin-antitoxin system RelE/ParE family toxin</fullName>
    </submittedName>
</protein>
<dbReference type="Pfam" id="PF05015">
    <property type="entry name" value="HigB-like_toxin"/>
    <property type="match status" value="1"/>
</dbReference>
<evidence type="ECO:0000313" key="1">
    <source>
        <dbReference type="EMBL" id="KAA9131552.1"/>
    </source>
</evidence>
<dbReference type="InterPro" id="IPR035093">
    <property type="entry name" value="RelE/ParE_toxin_dom_sf"/>
</dbReference>
<dbReference type="PANTHER" id="PTHR40266">
    <property type="entry name" value="TOXIN HIGB-1"/>
    <property type="match status" value="1"/>
</dbReference>
<proteinExistence type="predicted"/>
<comment type="caution">
    <text evidence="1">The sequence shown here is derived from an EMBL/GenBank/DDBJ whole genome shotgun (WGS) entry which is preliminary data.</text>
</comment>
<name>A0A5N0T9C9_9GAMM</name>
<dbReference type="AlphaFoldDB" id="A0A5N0T9C9"/>
<organism evidence="1 2">
    <name type="scientific">Marinihelvus fidelis</name>
    <dbReference type="NCBI Taxonomy" id="2613842"/>
    <lineage>
        <taxon>Bacteria</taxon>
        <taxon>Pseudomonadati</taxon>
        <taxon>Pseudomonadota</taxon>
        <taxon>Gammaproteobacteria</taxon>
        <taxon>Chromatiales</taxon>
        <taxon>Wenzhouxiangellaceae</taxon>
        <taxon>Marinihelvus</taxon>
    </lineage>
</organism>
<dbReference type="PANTHER" id="PTHR40266:SF2">
    <property type="entry name" value="TOXIN HIGB-1"/>
    <property type="match status" value="1"/>
</dbReference>
<dbReference type="SUPFAM" id="SSF143011">
    <property type="entry name" value="RelE-like"/>
    <property type="match status" value="1"/>
</dbReference>
<dbReference type="Gene3D" id="3.30.2310.20">
    <property type="entry name" value="RelE-like"/>
    <property type="match status" value="1"/>
</dbReference>
<accession>A0A5N0T9C9</accession>
<dbReference type="EMBL" id="VYXP01000005">
    <property type="protein sequence ID" value="KAA9131552.1"/>
    <property type="molecule type" value="Genomic_DNA"/>
</dbReference>
<evidence type="ECO:0000313" key="2">
    <source>
        <dbReference type="Proteomes" id="UP000325372"/>
    </source>
</evidence>
<gene>
    <name evidence="1" type="ORF">F3N42_09555</name>
</gene>
<keyword evidence="2" id="KW-1185">Reference proteome</keyword>
<dbReference type="InterPro" id="IPR007711">
    <property type="entry name" value="HigB-1"/>
</dbReference>
<reference evidence="1 2" key="1">
    <citation type="submission" date="2019-09" db="EMBL/GenBank/DDBJ databases">
        <title>Wenzhouxiangella sp. Genome sequencing and assembly.</title>
        <authorList>
            <person name="Zhang R."/>
        </authorList>
    </citation>
    <scope>NUCLEOTIDE SEQUENCE [LARGE SCALE GENOMIC DNA]</scope>
    <source>
        <strain evidence="1 2">W260</strain>
    </source>
</reference>
<dbReference type="Proteomes" id="UP000325372">
    <property type="component" value="Unassembled WGS sequence"/>
</dbReference>